<feature type="transmembrane region" description="Helical" evidence="7">
    <location>
        <begin position="56"/>
        <end position="78"/>
    </location>
</feature>
<accession>A0A917Q3P7</accession>
<dbReference type="Proteomes" id="UP000600449">
    <property type="component" value="Unassembled WGS sequence"/>
</dbReference>
<evidence type="ECO:0000256" key="1">
    <source>
        <dbReference type="ARBA" id="ARBA00004651"/>
    </source>
</evidence>
<keyword evidence="5 7" id="KW-1133">Transmembrane helix</keyword>
<evidence type="ECO:0000256" key="2">
    <source>
        <dbReference type="ARBA" id="ARBA00011006"/>
    </source>
</evidence>
<protein>
    <submittedName>
        <fullName evidence="8">Transglycosylase</fullName>
    </submittedName>
</protein>
<name>A0A917Q3P7_9HYPH</name>
<evidence type="ECO:0000313" key="8">
    <source>
        <dbReference type="EMBL" id="GGK18091.1"/>
    </source>
</evidence>
<gene>
    <name evidence="8" type="ORF">GCM10011322_00990</name>
</gene>
<dbReference type="AlphaFoldDB" id="A0A917Q3P7"/>
<keyword evidence="3" id="KW-1003">Cell membrane</keyword>
<dbReference type="GO" id="GO:0005886">
    <property type="term" value="C:plasma membrane"/>
    <property type="evidence" value="ECO:0007669"/>
    <property type="project" value="UniProtKB-SubCell"/>
</dbReference>
<evidence type="ECO:0000313" key="9">
    <source>
        <dbReference type="Proteomes" id="UP000600449"/>
    </source>
</evidence>
<proteinExistence type="inferred from homology"/>
<dbReference type="Pfam" id="PF04226">
    <property type="entry name" value="Transgly_assoc"/>
    <property type="match status" value="1"/>
</dbReference>
<comment type="subcellular location">
    <subcellularLocation>
        <location evidence="1">Cell membrane</location>
        <topology evidence="1">Multi-pass membrane protein</topology>
    </subcellularLocation>
</comment>
<keyword evidence="6 7" id="KW-0472">Membrane</keyword>
<keyword evidence="4 7" id="KW-0812">Transmembrane</keyword>
<dbReference type="PANTHER" id="PTHR33884">
    <property type="entry name" value="UPF0410 PROTEIN YMGE"/>
    <property type="match status" value="1"/>
</dbReference>
<dbReference type="PANTHER" id="PTHR33884:SF3">
    <property type="entry name" value="UPF0410 PROTEIN YMGE"/>
    <property type="match status" value="1"/>
</dbReference>
<dbReference type="InterPro" id="IPR007341">
    <property type="entry name" value="Transgly_assoc"/>
</dbReference>
<evidence type="ECO:0000256" key="4">
    <source>
        <dbReference type="ARBA" id="ARBA00022692"/>
    </source>
</evidence>
<feature type="transmembrane region" description="Helical" evidence="7">
    <location>
        <begin position="27"/>
        <end position="49"/>
    </location>
</feature>
<evidence type="ECO:0000256" key="5">
    <source>
        <dbReference type="ARBA" id="ARBA00022989"/>
    </source>
</evidence>
<dbReference type="EMBL" id="BMMF01000001">
    <property type="protein sequence ID" value="GGK18091.1"/>
    <property type="molecule type" value="Genomic_DNA"/>
</dbReference>
<sequence>MSIIAWIVVGIIAGFIAEKVTGRDHGLLTNLVVGIIGAFVGGFIASLLGFEFREGFNIASIVVATIGAIVFLWILGMIQGRRGR</sequence>
<evidence type="ECO:0000256" key="6">
    <source>
        <dbReference type="ARBA" id="ARBA00023136"/>
    </source>
</evidence>
<reference evidence="8 9" key="1">
    <citation type="journal article" date="2014" name="Int. J. Syst. Evol. Microbiol.">
        <title>Complete genome sequence of Corynebacterium casei LMG S-19264T (=DSM 44701T), isolated from a smear-ripened cheese.</title>
        <authorList>
            <consortium name="US DOE Joint Genome Institute (JGI-PGF)"/>
            <person name="Walter F."/>
            <person name="Albersmeier A."/>
            <person name="Kalinowski J."/>
            <person name="Ruckert C."/>
        </authorList>
    </citation>
    <scope>NUCLEOTIDE SEQUENCE [LARGE SCALE GENOMIC DNA]</scope>
    <source>
        <strain evidence="8 9">CGMCC 1.9161</strain>
    </source>
</reference>
<evidence type="ECO:0000256" key="7">
    <source>
        <dbReference type="SAM" id="Phobius"/>
    </source>
</evidence>
<dbReference type="RefSeq" id="WP_188908358.1">
    <property type="nucleotide sequence ID" value="NZ_BMMF01000001.1"/>
</dbReference>
<comment type="similarity">
    <text evidence="2">Belongs to the UPF0410 family.</text>
</comment>
<keyword evidence="9" id="KW-1185">Reference proteome</keyword>
<organism evidence="8 9">
    <name type="scientific">Salinarimonas ramus</name>
    <dbReference type="NCBI Taxonomy" id="690164"/>
    <lineage>
        <taxon>Bacteria</taxon>
        <taxon>Pseudomonadati</taxon>
        <taxon>Pseudomonadota</taxon>
        <taxon>Alphaproteobacteria</taxon>
        <taxon>Hyphomicrobiales</taxon>
        <taxon>Salinarimonadaceae</taxon>
        <taxon>Salinarimonas</taxon>
    </lineage>
</organism>
<comment type="caution">
    <text evidence="8">The sequence shown here is derived from an EMBL/GenBank/DDBJ whole genome shotgun (WGS) entry which is preliminary data.</text>
</comment>
<evidence type="ECO:0000256" key="3">
    <source>
        <dbReference type="ARBA" id="ARBA00022475"/>
    </source>
</evidence>